<keyword evidence="1" id="KW-0808">Transferase</keyword>
<keyword evidence="2" id="KW-1185">Reference proteome</keyword>
<organism evidence="1 2">
    <name type="scientific">Glacieibacterium frigidum</name>
    <dbReference type="NCBI Taxonomy" id="2593303"/>
    <lineage>
        <taxon>Bacteria</taxon>
        <taxon>Pseudomonadati</taxon>
        <taxon>Pseudomonadota</taxon>
        <taxon>Alphaproteobacteria</taxon>
        <taxon>Sphingomonadales</taxon>
        <taxon>Sphingosinicellaceae</taxon>
        <taxon>Glacieibacterium</taxon>
    </lineage>
</organism>
<evidence type="ECO:0000313" key="1">
    <source>
        <dbReference type="EMBL" id="TRW14539.1"/>
    </source>
</evidence>
<comment type="caution">
    <text evidence="1">The sequence shown here is derived from an EMBL/GenBank/DDBJ whole genome shotgun (WGS) entry which is preliminary data.</text>
</comment>
<gene>
    <name evidence="1" type="ORF">FMM06_12620</name>
</gene>
<proteinExistence type="predicted"/>
<protein>
    <submittedName>
        <fullName evidence="1">Glycosyltransferase family 1 protein</fullName>
    </submittedName>
</protein>
<dbReference type="Proteomes" id="UP000317894">
    <property type="component" value="Unassembled WGS sequence"/>
</dbReference>
<dbReference type="EMBL" id="VJWA01000002">
    <property type="protein sequence ID" value="TRW14539.1"/>
    <property type="molecule type" value="Genomic_DNA"/>
</dbReference>
<accession>A0A552U8M3</accession>
<reference evidence="1 2" key="1">
    <citation type="submission" date="2019-07" db="EMBL/GenBank/DDBJ databases">
        <title>Novel species isolated from glacier.</title>
        <authorList>
            <person name="Liu Q."/>
            <person name="Xin Y.-H."/>
        </authorList>
    </citation>
    <scope>NUCLEOTIDE SEQUENCE [LARGE SCALE GENOMIC DNA]</scope>
    <source>
        <strain evidence="1 2">LB1R16</strain>
    </source>
</reference>
<dbReference type="SUPFAM" id="SSF53756">
    <property type="entry name" value="UDP-Glycosyltransferase/glycogen phosphorylase"/>
    <property type="match status" value="1"/>
</dbReference>
<dbReference type="AlphaFoldDB" id="A0A552U8M3"/>
<dbReference type="Gene3D" id="3.40.50.2000">
    <property type="entry name" value="Glycogen Phosphorylase B"/>
    <property type="match status" value="1"/>
</dbReference>
<evidence type="ECO:0000313" key="2">
    <source>
        <dbReference type="Proteomes" id="UP000317894"/>
    </source>
</evidence>
<name>A0A552U8M3_9SPHN</name>
<dbReference type="RefSeq" id="WP_144237744.1">
    <property type="nucleotide sequence ID" value="NZ_VJWA01000002.1"/>
</dbReference>
<dbReference type="OrthoDB" id="9769600at2"/>
<sequence length="397" mass="43252">MTDFAVPSVARTIQGGPAGAQRPTLLVLSHLRWDFVTQRPQHLMTRAARDFDVIFFEEPLWDDAAAPGVDDRQRDGGIRVVQPLLPHGTDTAAAVDYQRGLLDRLVARVSGSLILWFYTPMALPFARHLAADLIVFDKMDELSAFQNAPPLLLALEQELLELADVVFTGGASMHEAAAHRHENIHCFPSSIDAAHFAKAREGGLDDPADQAGIAEPRIGFFGVIDERFDIGLLREVATAAPEMQFVMIGPVVKIDPASLPQAANIHWLGGKTYAELPAYLAGWHVGWMPFAINDATKFISPTKTPEFLAAGLAVVSTAIRDVVRPYGEAGLVEIAATRDETLTAFAKVLGRPRRDWLAAVDAHLAQGSWDKTWDAMRAQMNVILGGTTVPGREMADV</sequence>
<dbReference type="GO" id="GO:0016740">
    <property type="term" value="F:transferase activity"/>
    <property type="evidence" value="ECO:0007669"/>
    <property type="project" value="UniProtKB-KW"/>
</dbReference>